<keyword evidence="4" id="KW-0812">Transmembrane</keyword>
<dbReference type="Pfam" id="PF03349">
    <property type="entry name" value="Toluene_X"/>
    <property type="match status" value="1"/>
</dbReference>
<organism evidence="9 10">
    <name type="scientific">Roseisalinus antarcticus</name>
    <dbReference type="NCBI Taxonomy" id="254357"/>
    <lineage>
        <taxon>Bacteria</taxon>
        <taxon>Pseudomonadati</taxon>
        <taxon>Pseudomonadota</taxon>
        <taxon>Alphaproteobacteria</taxon>
        <taxon>Rhodobacterales</taxon>
        <taxon>Roseobacteraceae</taxon>
        <taxon>Roseisalinus</taxon>
    </lineage>
</organism>
<dbReference type="InterPro" id="IPR005017">
    <property type="entry name" value="OMPP1/FadL/TodX"/>
</dbReference>
<evidence type="ECO:0000256" key="1">
    <source>
        <dbReference type="ARBA" id="ARBA00004571"/>
    </source>
</evidence>
<dbReference type="GO" id="GO:0015483">
    <property type="term" value="F:long-chain fatty acid transporting porin activity"/>
    <property type="evidence" value="ECO:0007669"/>
    <property type="project" value="TreeGrafter"/>
</dbReference>
<dbReference type="RefSeq" id="WP_085876989.1">
    <property type="nucleotide sequence ID" value="NZ_FWFZ01000001.1"/>
</dbReference>
<name>A0A1Y5RB16_9RHOB</name>
<dbReference type="Proteomes" id="UP000193900">
    <property type="component" value="Unassembled WGS sequence"/>
</dbReference>
<feature type="signal peptide" evidence="8">
    <location>
        <begin position="1"/>
        <end position="20"/>
    </location>
</feature>
<keyword evidence="7" id="KW-0998">Cell outer membrane</keyword>
<dbReference type="EMBL" id="FWFZ01000001">
    <property type="protein sequence ID" value="SLN13249.1"/>
    <property type="molecule type" value="Genomic_DNA"/>
</dbReference>
<dbReference type="OrthoDB" id="6679728at2"/>
<evidence type="ECO:0000256" key="4">
    <source>
        <dbReference type="ARBA" id="ARBA00022692"/>
    </source>
</evidence>
<comment type="subcellular location">
    <subcellularLocation>
        <location evidence="1">Cell outer membrane</location>
        <topology evidence="1">Multi-pass membrane protein</topology>
    </subcellularLocation>
</comment>
<gene>
    <name evidence="9" type="ORF">ROA7023_00043</name>
</gene>
<dbReference type="Gene3D" id="2.40.160.60">
    <property type="entry name" value="Outer membrane protein transport protein (OMPP1/FadL/TodX)"/>
    <property type="match status" value="1"/>
</dbReference>
<reference evidence="9 10" key="1">
    <citation type="submission" date="2017-03" db="EMBL/GenBank/DDBJ databases">
        <authorList>
            <person name="Afonso C.L."/>
            <person name="Miller P.J."/>
            <person name="Scott M.A."/>
            <person name="Spackman E."/>
            <person name="Goraichik I."/>
            <person name="Dimitrov K.M."/>
            <person name="Suarez D.L."/>
            <person name="Swayne D.E."/>
        </authorList>
    </citation>
    <scope>NUCLEOTIDE SEQUENCE [LARGE SCALE GENOMIC DNA]</scope>
    <source>
        <strain evidence="9 10">CECT 7023</strain>
    </source>
</reference>
<comment type="similarity">
    <text evidence="2">Belongs to the OmpP1/FadL family.</text>
</comment>
<evidence type="ECO:0000256" key="8">
    <source>
        <dbReference type="SAM" id="SignalP"/>
    </source>
</evidence>
<evidence type="ECO:0000256" key="5">
    <source>
        <dbReference type="ARBA" id="ARBA00022729"/>
    </source>
</evidence>
<dbReference type="AlphaFoldDB" id="A0A1Y5RB16"/>
<evidence type="ECO:0000256" key="2">
    <source>
        <dbReference type="ARBA" id="ARBA00008163"/>
    </source>
</evidence>
<dbReference type="GO" id="GO:0009279">
    <property type="term" value="C:cell outer membrane"/>
    <property type="evidence" value="ECO:0007669"/>
    <property type="project" value="UniProtKB-SubCell"/>
</dbReference>
<evidence type="ECO:0000256" key="6">
    <source>
        <dbReference type="ARBA" id="ARBA00023136"/>
    </source>
</evidence>
<keyword evidence="5 8" id="KW-0732">Signal</keyword>
<feature type="chain" id="PRO_5013323162" evidence="8">
    <location>
        <begin position="21"/>
        <end position="386"/>
    </location>
</feature>
<keyword evidence="10" id="KW-1185">Reference proteome</keyword>
<proteinExistence type="inferred from homology"/>
<keyword evidence="6" id="KW-0472">Membrane</keyword>
<dbReference type="PANTHER" id="PTHR35093:SF8">
    <property type="entry name" value="OUTER MEMBRANE PROTEIN NMB0088-RELATED"/>
    <property type="match status" value="1"/>
</dbReference>
<protein>
    <submittedName>
        <fullName evidence="9">Outer membrane protein transport protein (OMPP1/FadL/TodX)</fullName>
    </submittedName>
</protein>
<evidence type="ECO:0000313" key="9">
    <source>
        <dbReference type="EMBL" id="SLN13249.1"/>
    </source>
</evidence>
<sequence length="386" mass="40944">MKHTTAAIAALLTTTTAATAGGIDRIGNNYSLLFQDGNYAELSFAAVHPTVEGSYPGALGGGTSGDMADDFGAPSFSLRTQINDQISLSFFWNKPFGANSTYRDGFYSGLTADWDSKGHAVVLKYDFNESFSVYGGARQVISRASITIPDQMIRAGLGQAAAAGNAPAGVLATSAPAGTLAYSARTDSDTRVGMIAGVAYERPEIALRVALTYEQGLTHEFSTNEILPAAGLSLDSTMDVEMPDTWTLDFQTGIAPKTLLFGSVRHAEWSVWEIRTTGYEQLFDDVVTSIDDDVTTYRVGVGRQVTEDLSLFARVTFEEQQGGFASRLSPTDGTRGIGIGGTYVMGNSRITLGIDYQQLGNAVTEDGTTFDGGDSLALGMTFGTAF</sequence>
<evidence type="ECO:0000313" key="10">
    <source>
        <dbReference type="Proteomes" id="UP000193900"/>
    </source>
</evidence>
<dbReference type="PANTHER" id="PTHR35093">
    <property type="entry name" value="OUTER MEMBRANE PROTEIN NMB0088-RELATED"/>
    <property type="match status" value="1"/>
</dbReference>
<accession>A0A1Y5RB16</accession>
<dbReference type="SUPFAM" id="SSF56935">
    <property type="entry name" value="Porins"/>
    <property type="match status" value="1"/>
</dbReference>
<evidence type="ECO:0000256" key="3">
    <source>
        <dbReference type="ARBA" id="ARBA00022452"/>
    </source>
</evidence>
<keyword evidence="3" id="KW-1134">Transmembrane beta strand</keyword>
<evidence type="ECO:0000256" key="7">
    <source>
        <dbReference type="ARBA" id="ARBA00023237"/>
    </source>
</evidence>